<dbReference type="Proteomes" id="UP000319257">
    <property type="component" value="Unassembled WGS sequence"/>
</dbReference>
<dbReference type="EMBL" id="SKBQ01000032">
    <property type="protein sequence ID" value="TPX13646.1"/>
    <property type="molecule type" value="Genomic_DNA"/>
</dbReference>
<dbReference type="InterPro" id="IPR029058">
    <property type="entry name" value="AB_hydrolase_fold"/>
</dbReference>
<dbReference type="InParanoid" id="A0A507B3K2"/>
<evidence type="ECO:0000313" key="2">
    <source>
        <dbReference type="EMBL" id="TPX13646.1"/>
    </source>
</evidence>
<dbReference type="GeneID" id="41973296"/>
<proteinExistence type="predicted"/>
<name>A0A507B3K2_9PEZI</name>
<reference evidence="2 3" key="1">
    <citation type="submission" date="2019-06" db="EMBL/GenBank/DDBJ databases">
        <title>Draft genome sequence of the filamentous fungus Phialemoniopsis curvata isolated from diesel fuel.</title>
        <authorList>
            <person name="Varaljay V.A."/>
            <person name="Lyon W.J."/>
            <person name="Crouch A.L."/>
            <person name="Drake C.E."/>
            <person name="Hollomon J.M."/>
            <person name="Nadeau L.J."/>
            <person name="Nunn H.S."/>
            <person name="Stevenson B.S."/>
            <person name="Bojanowski C.L."/>
            <person name="Crookes-Goodson W.J."/>
        </authorList>
    </citation>
    <scope>NUCLEOTIDE SEQUENCE [LARGE SCALE GENOMIC DNA]</scope>
    <source>
        <strain evidence="2 3">D216</strain>
    </source>
</reference>
<protein>
    <recommendedName>
        <fullName evidence="1">Dienelactone hydrolase domain-containing protein</fullName>
    </recommendedName>
</protein>
<accession>A0A507B3K2</accession>
<dbReference type="InterPro" id="IPR002925">
    <property type="entry name" value="Dienelactn_hydro"/>
</dbReference>
<dbReference type="PANTHER" id="PTHR17630">
    <property type="entry name" value="DIENELACTONE HYDROLASE"/>
    <property type="match status" value="1"/>
</dbReference>
<keyword evidence="3" id="KW-1185">Reference proteome</keyword>
<dbReference type="GO" id="GO:0016787">
    <property type="term" value="F:hydrolase activity"/>
    <property type="evidence" value="ECO:0007669"/>
    <property type="project" value="InterPro"/>
</dbReference>
<feature type="domain" description="Dienelactone hydrolase" evidence="1">
    <location>
        <begin position="32"/>
        <end position="253"/>
    </location>
</feature>
<dbReference type="RefSeq" id="XP_030995357.1">
    <property type="nucleotide sequence ID" value="XM_031140416.1"/>
</dbReference>
<evidence type="ECO:0000313" key="3">
    <source>
        <dbReference type="Proteomes" id="UP000319257"/>
    </source>
</evidence>
<comment type="caution">
    <text evidence="2">The sequence shown here is derived from an EMBL/GenBank/DDBJ whole genome shotgun (WGS) entry which is preliminary data.</text>
</comment>
<organism evidence="2 3">
    <name type="scientific">Thyridium curvatum</name>
    <dbReference type="NCBI Taxonomy" id="1093900"/>
    <lineage>
        <taxon>Eukaryota</taxon>
        <taxon>Fungi</taxon>
        <taxon>Dikarya</taxon>
        <taxon>Ascomycota</taxon>
        <taxon>Pezizomycotina</taxon>
        <taxon>Sordariomycetes</taxon>
        <taxon>Sordariomycetidae</taxon>
        <taxon>Thyridiales</taxon>
        <taxon>Thyridiaceae</taxon>
        <taxon>Thyridium</taxon>
    </lineage>
</organism>
<gene>
    <name evidence="2" type="ORF">E0L32_005849</name>
</gene>
<dbReference type="AlphaFoldDB" id="A0A507B3K2"/>
<dbReference type="Pfam" id="PF01738">
    <property type="entry name" value="DLH"/>
    <property type="match status" value="1"/>
</dbReference>
<dbReference type="OrthoDB" id="17560at2759"/>
<sequence>MASNPPGKCCTTGFKHEGTPTGKVVKVAGKWDAYVASPPADKAHKDVAILYIPDIFGIWQNSQLLADQFASDGYYTMVIDILNGDPLTLDQFGTVDLPKYIEQGSTGDNPHNPPAIDPIVKAAIKALKEEHGVKKIGSVGYCFGAKYLARQFHKGAGIDVGFFAHPSFVSEDELAAICGPLSIAAAETDSIFPVDMRYKSEEILKKTALPYQINLFSGVTHGFAVRCDLSDRVQKFAKEQAYCQAVAWFNQYLL</sequence>
<dbReference type="PANTHER" id="PTHR17630:SF44">
    <property type="entry name" value="PROTEIN AIM2"/>
    <property type="match status" value="1"/>
</dbReference>
<dbReference type="Gene3D" id="3.40.50.1820">
    <property type="entry name" value="alpha/beta hydrolase"/>
    <property type="match status" value="1"/>
</dbReference>
<dbReference type="FunCoup" id="A0A507B3K2">
    <property type="interactions" value="255"/>
</dbReference>
<evidence type="ECO:0000259" key="1">
    <source>
        <dbReference type="Pfam" id="PF01738"/>
    </source>
</evidence>
<dbReference type="SUPFAM" id="SSF53474">
    <property type="entry name" value="alpha/beta-Hydrolases"/>
    <property type="match status" value="1"/>
</dbReference>